<feature type="transmembrane region" description="Helical" evidence="8">
    <location>
        <begin position="32"/>
        <end position="51"/>
    </location>
</feature>
<dbReference type="AlphaFoldDB" id="A0A2W5IB02"/>
<dbReference type="RefSeq" id="WP_290598847.1">
    <property type="nucleotide sequence ID" value="NZ_CAKZIO010000015.1"/>
</dbReference>
<reference evidence="10 11" key="1">
    <citation type="submission" date="2017-08" db="EMBL/GenBank/DDBJ databases">
        <title>Infants hospitalized years apart are colonized by the same room-sourced microbial strains.</title>
        <authorList>
            <person name="Brooks B."/>
            <person name="Olm M.R."/>
            <person name="Firek B.A."/>
            <person name="Baker R."/>
            <person name="Thomas B.C."/>
            <person name="Morowitz M.J."/>
            <person name="Banfield J.F."/>
        </authorList>
    </citation>
    <scope>NUCLEOTIDE SEQUENCE [LARGE SCALE GENOMIC DNA]</scope>
    <source>
        <strain evidence="10">S2_006_000_R1_57</strain>
    </source>
</reference>
<evidence type="ECO:0000256" key="8">
    <source>
        <dbReference type="SAM" id="Phobius"/>
    </source>
</evidence>
<evidence type="ECO:0000256" key="7">
    <source>
        <dbReference type="RuleBase" id="RU000320"/>
    </source>
</evidence>
<evidence type="ECO:0000256" key="6">
    <source>
        <dbReference type="ARBA" id="ARBA00023136"/>
    </source>
</evidence>
<comment type="subcellular location">
    <subcellularLocation>
        <location evidence="1">Cell membrane</location>
        <topology evidence="1">Multi-pass membrane protein</topology>
    </subcellularLocation>
    <subcellularLocation>
        <location evidence="7">Membrane</location>
        <topology evidence="7">Multi-pass membrane protein</topology>
    </subcellularLocation>
</comment>
<dbReference type="InterPro" id="IPR001750">
    <property type="entry name" value="ND/Mrp_TM"/>
</dbReference>
<feature type="transmembrane region" description="Helical" evidence="8">
    <location>
        <begin position="202"/>
        <end position="226"/>
    </location>
</feature>
<evidence type="ECO:0000256" key="1">
    <source>
        <dbReference type="ARBA" id="ARBA00004651"/>
    </source>
</evidence>
<dbReference type="PANTHER" id="PTHR42703:SF1">
    <property type="entry name" value="NA(+)_H(+) ANTIPORTER SUBUNIT D1"/>
    <property type="match status" value="1"/>
</dbReference>
<feature type="transmembrane region" description="Helical" evidence="8">
    <location>
        <begin position="132"/>
        <end position="149"/>
    </location>
</feature>
<organism evidence="10 11">
    <name type="scientific">Lawsonella clevelandensis</name>
    <dbReference type="NCBI Taxonomy" id="1528099"/>
    <lineage>
        <taxon>Bacteria</taxon>
        <taxon>Bacillati</taxon>
        <taxon>Actinomycetota</taxon>
        <taxon>Actinomycetes</taxon>
        <taxon>Mycobacteriales</taxon>
        <taxon>Lawsonellaceae</taxon>
        <taxon>Lawsonella</taxon>
    </lineage>
</organism>
<dbReference type="Proteomes" id="UP000248606">
    <property type="component" value="Unassembled WGS sequence"/>
</dbReference>
<dbReference type="PANTHER" id="PTHR42703">
    <property type="entry name" value="NADH DEHYDROGENASE"/>
    <property type="match status" value="1"/>
</dbReference>
<feature type="transmembrane region" description="Helical" evidence="8">
    <location>
        <begin position="71"/>
        <end position="96"/>
    </location>
</feature>
<keyword evidence="3" id="KW-1003">Cell membrane</keyword>
<feature type="transmembrane region" description="Helical" evidence="8">
    <location>
        <begin position="108"/>
        <end position="126"/>
    </location>
</feature>
<protein>
    <submittedName>
        <fullName evidence="10">Cation:proton antiporter</fullName>
    </submittedName>
</protein>
<sequence>MILAHLLPLWVAIPIVTAVLLVFINPLALRRTIYMAIPILSIIGGSVLLNAHRTHAVIAEQIGGFDRGIGIAFASDSFSALMLIATSIIIMASAWFAISIGEDEHNRFFPTLALVLMAGVDGAILTADLFNLFVWIEVMLMPSYALLAITGTWRRIGVDRMFVVVNLLTSSVYLLGVIYVYGAVGKVNIAALAGAAANNTQVAIAITVSLIALCVKAGVVPVHGWLPRAYPATSAAVMGLFSGLHTKVAIYAIYRIVSTIFIFDTRGQWVAVVALCLTMLVGSYGSLGEQRIRGSLAFQMVCGVGYILITLPLAASTTDIEARAVALGSGIFYLIHHMLTMGSLILTAGAIEETYGSGRFDRLDGLQRREPLAAGIMAGGMLSLVGFPPFSGVLAKVGIAQSAATTGGALGWTVIAVIIVSSIGALVSMMYLWKGVFWGPRMAMYRPIGADKFQPVEDDLVIAKHQLLPGAFLLLLSVAAFFGAGWLVDQTTRAGYSLLDISDYLHAVLHG</sequence>
<dbReference type="InterPro" id="IPR050586">
    <property type="entry name" value="CPA3_Na-H_Antiporter_D"/>
</dbReference>
<feature type="transmembrane region" description="Helical" evidence="8">
    <location>
        <begin position="238"/>
        <end position="263"/>
    </location>
</feature>
<keyword evidence="5 8" id="KW-1133">Transmembrane helix</keyword>
<feature type="domain" description="NADH:quinone oxidoreductase/Mrp antiporter transmembrane" evidence="9">
    <location>
        <begin position="128"/>
        <end position="414"/>
    </location>
</feature>
<feature type="transmembrane region" description="Helical" evidence="8">
    <location>
        <begin position="372"/>
        <end position="390"/>
    </location>
</feature>
<dbReference type="GO" id="GO:0005886">
    <property type="term" value="C:plasma membrane"/>
    <property type="evidence" value="ECO:0007669"/>
    <property type="project" value="UniProtKB-SubCell"/>
</dbReference>
<dbReference type="EMBL" id="QFOZ01000011">
    <property type="protein sequence ID" value="PZP88468.1"/>
    <property type="molecule type" value="Genomic_DNA"/>
</dbReference>
<accession>A0A2W5IB02</accession>
<evidence type="ECO:0000256" key="3">
    <source>
        <dbReference type="ARBA" id="ARBA00022475"/>
    </source>
</evidence>
<proteinExistence type="inferred from homology"/>
<name>A0A2W5IB02_9ACTN</name>
<evidence type="ECO:0000313" key="10">
    <source>
        <dbReference type="EMBL" id="PZP88468.1"/>
    </source>
</evidence>
<feature type="transmembrane region" description="Helical" evidence="8">
    <location>
        <begin position="161"/>
        <end position="182"/>
    </location>
</feature>
<feature type="transmembrane region" description="Helical" evidence="8">
    <location>
        <begin position="296"/>
        <end position="315"/>
    </location>
</feature>
<evidence type="ECO:0000259" key="9">
    <source>
        <dbReference type="Pfam" id="PF00361"/>
    </source>
</evidence>
<feature type="transmembrane region" description="Helical" evidence="8">
    <location>
        <begin position="269"/>
        <end position="287"/>
    </location>
</feature>
<feature type="transmembrane region" description="Helical" evidence="8">
    <location>
        <begin position="410"/>
        <end position="433"/>
    </location>
</feature>
<dbReference type="Pfam" id="PF00361">
    <property type="entry name" value="Proton_antipo_M"/>
    <property type="match status" value="1"/>
</dbReference>
<comment type="caution">
    <text evidence="10">The sequence shown here is derived from an EMBL/GenBank/DDBJ whole genome shotgun (WGS) entry which is preliminary data.</text>
</comment>
<feature type="transmembrane region" description="Helical" evidence="8">
    <location>
        <begin position="330"/>
        <end position="351"/>
    </location>
</feature>
<keyword evidence="6 8" id="KW-0472">Membrane</keyword>
<keyword evidence="4 7" id="KW-0812">Transmembrane</keyword>
<feature type="transmembrane region" description="Helical" evidence="8">
    <location>
        <begin position="467"/>
        <end position="488"/>
    </location>
</feature>
<gene>
    <name evidence="10" type="ORF">DI579_06270</name>
</gene>
<evidence type="ECO:0000256" key="4">
    <source>
        <dbReference type="ARBA" id="ARBA00022692"/>
    </source>
</evidence>
<evidence type="ECO:0000256" key="5">
    <source>
        <dbReference type="ARBA" id="ARBA00022989"/>
    </source>
</evidence>
<evidence type="ECO:0000313" key="11">
    <source>
        <dbReference type="Proteomes" id="UP000248606"/>
    </source>
</evidence>
<feature type="transmembrane region" description="Helical" evidence="8">
    <location>
        <begin position="6"/>
        <end position="25"/>
    </location>
</feature>
<evidence type="ECO:0000256" key="2">
    <source>
        <dbReference type="ARBA" id="ARBA00005346"/>
    </source>
</evidence>
<comment type="similarity">
    <text evidence="2">Belongs to the CPA3 antiporters (TC 2.A.63) subunit D family.</text>
</comment>